<dbReference type="UniPathway" id="UPA00148">
    <property type="reaction ID" value="UER00238"/>
</dbReference>
<reference evidence="20 21" key="1">
    <citation type="submission" date="2015-07" db="EMBL/GenBank/DDBJ databases">
        <authorList>
            <person name="Noorani M."/>
        </authorList>
    </citation>
    <scope>NUCLEOTIDE SEQUENCE [LARGE SCALE GENOMIC DNA]</scope>
    <source>
        <strain evidence="20 21">CECT 7802</strain>
    </source>
</reference>
<sequence>MPPRARVLSDLISAFMLLTRLPVRGTPTPAAADAAWAWPLTGLVVAGLASMLGLGALWLGLSPPAVAALTLLALIAMTGALHEDGLADMADGFWGGFTPERRLEIMRDSRIGAYGVIALVLSLTIRWSLIATAILLLNPLAVVIAAVVSRAPMAVLMRWLPPARTDGLSRGSGVPPLSGVAIGVALAVAALVPAGMSGIVAGLTVIGVTLGMGVLARRKIGGQTGDVLGATQQLSEIAVLVALTSG</sequence>
<comment type="cofactor">
    <cofactor evidence="1 19">
        <name>Mg(2+)</name>
        <dbReference type="ChEBI" id="CHEBI:18420"/>
    </cofactor>
</comment>
<dbReference type="EC" id="2.7.8.26" evidence="5 19"/>
<comment type="function">
    <text evidence="14 19">Joins adenosylcobinamide-GDP and alpha-ribazole to generate adenosylcobalamin (Ado-cobalamin). Also synthesizes adenosylcobalamin 5'-phosphate from adenosylcobinamide-GDP and alpha-ribazole 5'-phosphate.</text>
</comment>
<evidence type="ECO:0000256" key="8">
    <source>
        <dbReference type="ARBA" id="ARBA00022573"/>
    </source>
</evidence>
<comment type="catalytic activity">
    <reaction evidence="17 19">
        <text>alpha-ribazole + adenosylcob(III)inamide-GDP = adenosylcob(III)alamin + GMP + H(+)</text>
        <dbReference type="Rhea" id="RHEA:16049"/>
        <dbReference type="ChEBI" id="CHEBI:10329"/>
        <dbReference type="ChEBI" id="CHEBI:15378"/>
        <dbReference type="ChEBI" id="CHEBI:18408"/>
        <dbReference type="ChEBI" id="CHEBI:58115"/>
        <dbReference type="ChEBI" id="CHEBI:60487"/>
        <dbReference type="EC" id="2.7.8.26"/>
    </reaction>
</comment>
<dbReference type="OrthoDB" id="9794626at2"/>
<evidence type="ECO:0000256" key="13">
    <source>
        <dbReference type="ARBA" id="ARBA00023136"/>
    </source>
</evidence>
<dbReference type="Proteomes" id="UP000049222">
    <property type="component" value="Unassembled WGS sequence"/>
</dbReference>
<evidence type="ECO:0000256" key="1">
    <source>
        <dbReference type="ARBA" id="ARBA00001946"/>
    </source>
</evidence>
<evidence type="ECO:0000256" key="7">
    <source>
        <dbReference type="ARBA" id="ARBA00022475"/>
    </source>
</evidence>
<keyword evidence="11 19" id="KW-0460">Magnesium</keyword>
<evidence type="ECO:0000313" key="20">
    <source>
        <dbReference type="EMBL" id="CTQ49909.1"/>
    </source>
</evidence>
<dbReference type="GO" id="GO:0009236">
    <property type="term" value="P:cobalamin biosynthetic process"/>
    <property type="evidence" value="ECO:0007669"/>
    <property type="project" value="UniProtKB-UniRule"/>
</dbReference>
<feature type="transmembrane region" description="Helical" evidence="19">
    <location>
        <begin position="35"/>
        <end position="59"/>
    </location>
</feature>
<dbReference type="NCBIfam" id="TIGR00317">
    <property type="entry name" value="cobS"/>
    <property type="match status" value="1"/>
</dbReference>
<evidence type="ECO:0000256" key="10">
    <source>
        <dbReference type="ARBA" id="ARBA00022692"/>
    </source>
</evidence>
<evidence type="ECO:0000256" key="15">
    <source>
        <dbReference type="ARBA" id="ARBA00032605"/>
    </source>
</evidence>
<evidence type="ECO:0000256" key="18">
    <source>
        <dbReference type="ARBA" id="ARBA00049504"/>
    </source>
</evidence>
<evidence type="ECO:0000256" key="16">
    <source>
        <dbReference type="ARBA" id="ARBA00032853"/>
    </source>
</evidence>
<evidence type="ECO:0000256" key="2">
    <source>
        <dbReference type="ARBA" id="ARBA00004651"/>
    </source>
</evidence>
<evidence type="ECO:0000256" key="9">
    <source>
        <dbReference type="ARBA" id="ARBA00022679"/>
    </source>
</evidence>
<feature type="transmembrane region" description="Helical" evidence="19">
    <location>
        <begin position="172"/>
        <end position="192"/>
    </location>
</feature>
<organism evidence="20 21">
    <name type="scientific">Jannaschia donghaensis</name>
    <dbReference type="NCBI Taxonomy" id="420998"/>
    <lineage>
        <taxon>Bacteria</taxon>
        <taxon>Pseudomonadati</taxon>
        <taxon>Pseudomonadota</taxon>
        <taxon>Alphaproteobacteria</taxon>
        <taxon>Rhodobacterales</taxon>
        <taxon>Roseobacteraceae</taxon>
        <taxon>Jannaschia</taxon>
    </lineage>
</organism>
<name>A0A0M6YJD6_9RHOB</name>
<accession>A0A0M6YJD6</accession>
<evidence type="ECO:0000256" key="19">
    <source>
        <dbReference type="HAMAP-Rule" id="MF_00719"/>
    </source>
</evidence>
<protein>
    <recommendedName>
        <fullName evidence="6 19">Adenosylcobinamide-GDP ribazoletransferase</fullName>
        <ecNumber evidence="5 19">2.7.8.26</ecNumber>
    </recommendedName>
    <alternativeName>
        <fullName evidence="16 19">Cobalamin synthase</fullName>
    </alternativeName>
    <alternativeName>
        <fullName evidence="15 19">Cobalamin-5'-phosphate synthase</fullName>
    </alternativeName>
</protein>
<dbReference type="HAMAP" id="MF_00719">
    <property type="entry name" value="CobS"/>
    <property type="match status" value="1"/>
</dbReference>
<comment type="similarity">
    <text evidence="4 19">Belongs to the CobS family.</text>
</comment>
<feature type="transmembrane region" description="Helical" evidence="19">
    <location>
        <begin position="198"/>
        <end position="216"/>
    </location>
</feature>
<evidence type="ECO:0000256" key="11">
    <source>
        <dbReference type="ARBA" id="ARBA00022842"/>
    </source>
</evidence>
<dbReference type="PANTHER" id="PTHR34148:SF1">
    <property type="entry name" value="ADENOSYLCOBINAMIDE-GDP RIBAZOLETRANSFERASE"/>
    <property type="match status" value="1"/>
</dbReference>
<comment type="subcellular location">
    <subcellularLocation>
        <location evidence="2 19">Cell membrane</location>
        <topology evidence="2 19">Multi-pass membrane protein</topology>
    </subcellularLocation>
</comment>
<feature type="transmembrane region" description="Helical" evidence="19">
    <location>
        <begin position="65"/>
        <end position="81"/>
    </location>
</feature>
<keyword evidence="9 19" id="KW-0808">Transferase</keyword>
<dbReference type="EMBL" id="CXSU01000012">
    <property type="protein sequence ID" value="CTQ49909.1"/>
    <property type="molecule type" value="Genomic_DNA"/>
</dbReference>
<keyword evidence="13 19" id="KW-0472">Membrane</keyword>
<dbReference type="GO" id="GO:0051073">
    <property type="term" value="F:adenosylcobinamide-GDP ribazoletransferase activity"/>
    <property type="evidence" value="ECO:0007669"/>
    <property type="project" value="UniProtKB-UniRule"/>
</dbReference>
<evidence type="ECO:0000256" key="12">
    <source>
        <dbReference type="ARBA" id="ARBA00022989"/>
    </source>
</evidence>
<keyword evidence="7 19" id="KW-1003">Cell membrane</keyword>
<keyword evidence="12 19" id="KW-1133">Transmembrane helix</keyword>
<dbReference type="RefSeq" id="WP_055085011.1">
    <property type="nucleotide sequence ID" value="NZ_CXSU01000012.1"/>
</dbReference>
<comment type="pathway">
    <text evidence="3 19">Cofactor biosynthesis; adenosylcobalamin biosynthesis; adenosylcobalamin from cob(II)yrinate a,c-diamide: step 7/7.</text>
</comment>
<comment type="catalytic activity">
    <reaction evidence="18 19">
        <text>alpha-ribazole 5'-phosphate + adenosylcob(III)inamide-GDP = adenosylcob(III)alamin 5'-phosphate + GMP + H(+)</text>
        <dbReference type="Rhea" id="RHEA:23560"/>
        <dbReference type="ChEBI" id="CHEBI:15378"/>
        <dbReference type="ChEBI" id="CHEBI:57918"/>
        <dbReference type="ChEBI" id="CHEBI:58115"/>
        <dbReference type="ChEBI" id="CHEBI:60487"/>
        <dbReference type="ChEBI" id="CHEBI:60493"/>
        <dbReference type="EC" id="2.7.8.26"/>
    </reaction>
</comment>
<evidence type="ECO:0000256" key="3">
    <source>
        <dbReference type="ARBA" id="ARBA00004663"/>
    </source>
</evidence>
<dbReference type="GO" id="GO:0005886">
    <property type="term" value="C:plasma membrane"/>
    <property type="evidence" value="ECO:0007669"/>
    <property type="project" value="UniProtKB-SubCell"/>
</dbReference>
<evidence type="ECO:0000256" key="17">
    <source>
        <dbReference type="ARBA" id="ARBA00048623"/>
    </source>
</evidence>
<dbReference type="GO" id="GO:0008818">
    <property type="term" value="F:cobalamin 5'-phosphate synthase activity"/>
    <property type="evidence" value="ECO:0007669"/>
    <property type="project" value="UniProtKB-UniRule"/>
</dbReference>
<evidence type="ECO:0000256" key="6">
    <source>
        <dbReference type="ARBA" id="ARBA00015850"/>
    </source>
</evidence>
<dbReference type="Pfam" id="PF02654">
    <property type="entry name" value="CobS"/>
    <property type="match status" value="1"/>
</dbReference>
<gene>
    <name evidence="20" type="primary">cobS_1</name>
    <name evidence="19" type="synonym">cobS</name>
    <name evidence="20" type="ORF">JDO7802_01926</name>
</gene>
<dbReference type="InterPro" id="IPR003805">
    <property type="entry name" value="CobS"/>
</dbReference>
<keyword evidence="21" id="KW-1185">Reference proteome</keyword>
<evidence type="ECO:0000256" key="4">
    <source>
        <dbReference type="ARBA" id="ARBA00010561"/>
    </source>
</evidence>
<keyword evidence="10 19" id="KW-0812">Transmembrane</keyword>
<evidence type="ECO:0000256" key="5">
    <source>
        <dbReference type="ARBA" id="ARBA00013200"/>
    </source>
</evidence>
<evidence type="ECO:0000256" key="14">
    <source>
        <dbReference type="ARBA" id="ARBA00025228"/>
    </source>
</evidence>
<evidence type="ECO:0000313" key="21">
    <source>
        <dbReference type="Proteomes" id="UP000049222"/>
    </source>
</evidence>
<keyword evidence="8 19" id="KW-0169">Cobalamin biosynthesis</keyword>
<dbReference type="STRING" id="420998.JDO7802_01926"/>
<dbReference type="AlphaFoldDB" id="A0A0M6YJD6"/>
<dbReference type="PANTHER" id="PTHR34148">
    <property type="entry name" value="ADENOSYLCOBINAMIDE-GDP RIBAZOLETRANSFERASE"/>
    <property type="match status" value="1"/>
</dbReference>
<proteinExistence type="inferred from homology"/>